<feature type="region of interest" description="Disordered" evidence="2">
    <location>
        <begin position="161"/>
        <end position="181"/>
    </location>
</feature>
<proteinExistence type="predicted"/>
<feature type="region of interest" description="Disordered" evidence="2">
    <location>
        <begin position="296"/>
        <end position="517"/>
    </location>
</feature>
<feature type="compositionally biased region" description="Basic residues" evidence="2">
    <location>
        <begin position="492"/>
        <end position="504"/>
    </location>
</feature>
<feature type="region of interest" description="Disordered" evidence="2">
    <location>
        <begin position="234"/>
        <end position="274"/>
    </location>
</feature>
<evidence type="ECO:0000313" key="4">
    <source>
        <dbReference type="Proteomes" id="UP001219525"/>
    </source>
</evidence>
<comment type="caution">
    <text evidence="3">The sequence shown here is derived from an EMBL/GenBank/DDBJ whole genome shotgun (WGS) entry which is preliminary data.</text>
</comment>
<accession>A0AAD6YMS9</accession>
<protein>
    <submittedName>
        <fullName evidence="3">Uncharacterized protein</fullName>
    </submittedName>
</protein>
<organism evidence="3 4">
    <name type="scientific">Mycena pura</name>
    <dbReference type="NCBI Taxonomy" id="153505"/>
    <lineage>
        <taxon>Eukaryota</taxon>
        <taxon>Fungi</taxon>
        <taxon>Dikarya</taxon>
        <taxon>Basidiomycota</taxon>
        <taxon>Agaricomycotina</taxon>
        <taxon>Agaricomycetes</taxon>
        <taxon>Agaricomycetidae</taxon>
        <taxon>Agaricales</taxon>
        <taxon>Marasmiineae</taxon>
        <taxon>Mycenaceae</taxon>
        <taxon>Mycena</taxon>
    </lineage>
</organism>
<sequence>MLRHCCRDIYSLKRGTRRRGRGLVELQCGALIDCKGGQTDDDEWLNECSAGDPVLSERDTPPDEDLNGSPLPPPSTENSVYSDGEGRHRPGTWSKRRLHSAFEAIDREHAVREDPDEFRRRCAELIRKEGELRGIRVKDADYAMDLLLRELVVREDPRKLDYEDRDSESSSLRAEKQRKLAAHKVQSAQIEADIRKQREAAELRMSQLEDKLRREREATTLLEHEIKRSVERAAHRVASRSGSQLGKTHPGAKGGGGATVPESSGATYPQTHSFNDRVILQRMRVQDILKTGTQIKGSNGTRITSRLKKGPAPVRGSSVGTCGGHKMQSSAQAMASAATDMKKQEGDAPSFTPVAESSAYRVRSAQETLKQEERTLPKPKQEYSARDFYIQSGRAPGAPSSSGGSSYSSSGSTSSRSDATYQPESNYSGSTDSDSAFDGLPGNVSEVTPRFEIDSPAHTRSGAVYGTNRLPPEDPGDNSSSSESEDNDHSTHRGSARLPRRRKSGVSARRASSSPTK</sequence>
<dbReference type="AlphaFoldDB" id="A0AAD6YMS9"/>
<dbReference type="EMBL" id="JARJCW010000005">
    <property type="protein sequence ID" value="KAJ7224187.1"/>
    <property type="molecule type" value="Genomic_DNA"/>
</dbReference>
<keyword evidence="1" id="KW-0175">Coiled coil</keyword>
<evidence type="ECO:0000256" key="1">
    <source>
        <dbReference type="SAM" id="Coils"/>
    </source>
</evidence>
<feature type="compositionally biased region" description="Polar residues" evidence="2">
    <location>
        <begin position="418"/>
        <end position="434"/>
    </location>
</feature>
<keyword evidence="4" id="KW-1185">Reference proteome</keyword>
<evidence type="ECO:0000313" key="3">
    <source>
        <dbReference type="EMBL" id="KAJ7224187.1"/>
    </source>
</evidence>
<feature type="region of interest" description="Disordered" evidence="2">
    <location>
        <begin position="49"/>
        <end position="93"/>
    </location>
</feature>
<reference evidence="3" key="1">
    <citation type="submission" date="2023-03" db="EMBL/GenBank/DDBJ databases">
        <title>Massive genome expansion in bonnet fungi (Mycena s.s.) driven by repeated elements and novel gene families across ecological guilds.</title>
        <authorList>
            <consortium name="Lawrence Berkeley National Laboratory"/>
            <person name="Harder C.B."/>
            <person name="Miyauchi S."/>
            <person name="Viragh M."/>
            <person name="Kuo A."/>
            <person name="Thoen E."/>
            <person name="Andreopoulos B."/>
            <person name="Lu D."/>
            <person name="Skrede I."/>
            <person name="Drula E."/>
            <person name="Henrissat B."/>
            <person name="Morin E."/>
            <person name="Kohler A."/>
            <person name="Barry K."/>
            <person name="LaButti K."/>
            <person name="Morin E."/>
            <person name="Salamov A."/>
            <person name="Lipzen A."/>
            <person name="Mereny Z."/>
            <person name="Hegedus B."/>
            <person name="Baldrian P."/>
            <person name="Stursova M."/>
            <person name="Weitz H."/>
            <person name="Taylor A."/>
            <person name="Grigoriev I.V."/>
            <person name="Nagy L.G."/>
            <person name="Martin F."/>
            <person name="Kauserud H."/>
        </authorList>
    </citation>
    <scope>NUCLEOTIDE SEQUENCE</scope>
    <source>
        <strain evidence="3">9144</strain>
    </source>
</reference>
<feature type="coiled-coil region" evidence="1">
    <location>
        <begin position="191"/>
        <end position="225"/>
    </location>
</feature>
<feature type="compositionally biased region" description="Polar residues" evidence="2">
    <location>
        <begin position="261"/>
        <end position="273"/>
    </location>
</feature>
<feature type="compositionally biased region" description="Basic and acidic residues" evidence="2">
    <location>
        <begin position="369"/>
        <end position="385"/>
    </location>
</feature>
<gene>
    <name evidence="3" type="ORF">GGX14DRAFT_386963</name>
</gene>
<name>A0AAD6YMS9_9AGAR</name>
<dbReference type="Proteomes" id="UP001219525">
    <property type="component" value="Unassembled WGS sequence"/>
</dbReference>
<evidence type="ECO:0000256" key="2">
    <source>
        <dbReference type="SAM" id="MobiDB-lite"/>
    </source>
</evidence>
<feature type="compositionally biased region" description="Low complexity" evidence="2">
    <location>
        <begin position="327"/>
        <end position="338"/>
    </location>
</feature>
<feature type="compositionally biased region" description="Low complexity" evidence="2">
    <location>
        <begin position="392"/>
        <end position="417"/>
    </location>
</feature>